<name>A0ABN2EWS4_9ACTN</name>
<sequence>MTSQPAVELLIGELFQEDFLRKQIVREMSDLMSGRSDGHHVLGYEAGEGDLRDCVSSKLQSDPQQKADHRLTFREIPAMNLEGPLNGRELLAVRPRHGAGNVYEQTSARLDRDLQSKQPDLDRFGHRPASSGGNEAQRQAERDMQRAIAHAWTGQKPLTTSRPLATTQFGARGPRPTPATIPTRER</sequence>
<accession>A0ABN2EWS4</accession>
<evidence type="ECO:0000313" key="3">
    <source>
        <dbReference type="Proteomes" id="UP001501319"/>
    </source>
</evidence>
<evidence type="ECO:0000256" key="1">
    <source>
        <dbReference type="SAM" id="MobiDB-lite"/>
    </source>
</evidence>
<feature type="region of interest" description="Disordered" evidence="1">
    <location>
        <begin position="118"/>
        <end position="186"/>
    </location>
</feature>
<proteinExistence type="predicted"/>
<reference evidence="2 3" key="1">
    <citation type="journal article" date="2019" name="Int. J. Syst. Evol. Microbiol.">
        <title>The Global Catalogue of Microorganisms (GCM) 10K type strain sequencing project: providing services to taxonomists for standard genome sequencing and annotation.</title>
        <authorList>
            <consortium name="The Broad Institute Genomics Platform"/>
            <consortium name="The Broad Institute Genome Sequencing Center for Infectious Disease"/>
            <person name="Wu L."/>
            <person name="Ma J."/>
        </authorList>
    </citation>
    <scope>NUCLEOTIDE SEQUENCE [LARGE SCALE GENOMIC DNA]</scope>
    <source>
        <strain evidence="2 3">JCM 14306</strain>
    </source>
</reference>
<comment type="caution">
    <text evidence="2">The sequence shown here is derived from an EMBL/GenBank/DDBJ whole genome shotgun (WGS) entry which is preliminary data.</text>
</comment>
<keyword evidence="3" id="KW-1185">Reference proteome</keyword>
<dbReference type="RefSeq" id="WP_344107995.1">
    <property type="nucleotide sequence ID" value="NZ_BAAANE010000002.1"/>
</dbReference>
<evidence type="ECO:0000313" key="2">
    <source>
        <dbReference type="EMBL" id="GAA1620516.1"/>
    </source>
</evidence>
<organism evidence="2 3">
    <name type="scientific">Kribbella alba</name>
    <dbReference type="NCBI Taxonomy" id="190197"/>
    <lineage>
        <taxon>Bacteria</taxon>
        <taxon>Bacillati</taxon>
        <taxon>Actinomycetota</taxon>
        <taxon>Actinomycetes</taxon>
        <taxon>Propionibacteriales</taxon>
        <taxon>Kribbellaceae</taxon>
        <taxon>Kribbella</taxon>
    </lineage>
</organism>
<protein>
    <submittedName>
        <fullName evidence="2">Uncharacterized protein</fullName>
    </submittedName>
</protein>
<dbReference type="Proteomes" id="UP001501319">
    <property type="component" value="Unassembled WGS sequence"/>
</dbReference>
<gene>
    <name evidence="2" type="ORF">GCM10009744_04170</name>
</gene>
<dbReference type="EMBL" id="BAAANE010000002">
    <property type="protein sequence ID" value="GAA1620516.1"/>
    <property type="molecule type" value="Genomic_DNA"/>
</dbReference>
<feature type="compositionally biased region" description="Polar residues" evidence="1">
    <location>
        <begin position="156"/>
        <end position="169"/>
    </location>
</feature>